<sequence>MTTRSRTWLPTIVARMSVNLAGNHVAKTAKTCCSLFLLAACVHDYSYAARSTCSERNIMVGSSADYRRLSELHEHATSLLVDPCEDFFIFACFNWVQNESFSMFSYSEHSLNVFNEAIKDLPLKILRRCCFSAADTKINQDDFMMSFFASLAQMGQMARLPSSMVGNVSDGIADLSIRDEAENFKKCVGDYLPVMQKLIAENVPIYGAFPYNNLF</sequence>
<reference evidence="2" key="1">
    <citation type="journal article" date="2015" name="Nat. Genet.">
        <title>The genome and transcriptome of the zoonotic hookworm Ancylostoma ceylanicum identify infection-specific gene families.</title>
        <authorList>
            <person name="Schwarz E.M."/>
            <person name="Hu Y."/>
            <person name="Antoshechkin I."/>
            <person name="Miller M.M."/>
            <person name="Sternberg P.W."/>
            <person name="Aroian R.V."/>
        </authorList>
    </citation>
    <scope>NUCLEOTIDE SEQUENCE</scope>
    <source>
        <strain evidence="2">HY135</strain>
    </source>
</reference>
<name>A0A016ULN9_9BILA</name>
<gene>
    <name evidence="1" type="primary">Acey_s0035.g2984</name>
    <name evidence="1" type="ORF">Y032_0035g2984</name>
</gene>
<evidence type="ECO:0000313" key="1">
    <source>
        <dbReference type="EMBL" id="EYC15826.1"/>
    </source>
</evidence>
<dbReference type="AlphaFoldDB" id="A0A016ULN9"/>
<comment type="caution">
    <text evidence="1">The sequence shown here is derived from an EMBL/GenBank/DDBJ whole genome shotgun (WGS) entry which is preliminary data.</text>
</comment>
<proteinExistence type="predicted"/>
<organism evidence="1 2">
    <name type="scientific">Ancylostoma ceylanicum</name>
    <dbReference type="NCBI Taxonomy" id="53326"/>
    <lineage>
        <taxon>Eukaryota</taxon>
        <taxon>Metazoa</taxon>
        <taxon>Ecdysozoa</taxon>
        <taxon>Nematoda</taxon>
        <taxon>Chromadorea</taxon>
        <taxon>Rhabditida</taxon>
        <taxon>Rhabditina</taxon>
        <taxon>Rhabditomorpha</taxon>
        <taxon>Strongyloidea</taxon>
        <taxon>Ancylostomatidae</taxon>
        <taxon>Ancylostomatinae</taxon>
        <taxon>Ancylostoma</taxon>
    </lineage>
</organism>
<accession>A0A016ULN9</accession>
<evidence type="ECO:0000313" key="2">
    <source>
        <dbReference type="Proteomes" id="UP000024635"/>
    </source>
</evidence>
<evidence type="ECO:0008006" key="3">
    <source>
        <dbReference type="Google" id="ProtNLM"/>
    </source>
</evidence>
<keyword evidence="2" id="KW-1185">Reference proteome</keyword>
<dbReference type="OrthoDB" id="1663137at2759"/>
<dbReference type="EMBL" id="JARK01001371">
    <property type="protein sequence ID" value="EYC15826.1"/>
    <property type="molecule type" value="Genomic_DNA"/>
</dbReference>
<dbReference type="Proteomes" id="UP000024635">
    <property type="component" value="Unassembled WGS sequence"/>
</dbReference>
<dbReference type="STRING" id="53326.A0A016ULN9"/>
<protein>
    <recommendedName>
        <fullName evidence="3">Peptidase M13 N-terminal domain-containing protein</fullName>
    </recommendedName>
</protein>
<dbReference type="SUPFAM" id="SSF55486">
    <property type="entry name" value="Metalloproteases ('zincins'), catalytic domain"/>
    <property type="match status" value="1"/>
</dbReference>